<evidence type="ECO:0000259" key="1">
    <source>
        <dbReference type="Pfam" id="PF06527"/>
    </source>
</evidence>
<sequence>MKQLNKRMPFRPLPYHGELFKGYIIRLASRNGRDQLKDFVNAFEIAASAKRIYVVGTPEHNKFLHVLSASMGMDSEVLAEYFNQENEIQMLDWLSSRHILVNRPNICPKCVKKYGYLKADWHLYYATHCHEHESKLWNSCPNCGKSFTWSARLYQGCTSCDLKWKDVSPIKAELPQSQVALASLKGSKKLELIKRIILKLNVGLRPFDASFQKLQNIETYVPDLESHIEHAYQLVHSKEAIAKLKIDRLTHWQSKVGGEPQTALFNKIEAANDDVFDCFDPQSKSQIAQCVEPKESSHLVLTSHRRLNASPDKACLELTWPQLTSLLKITEPRIKSLIREGNIPGRMHVNSPSKVSPSRVDDVIELFRDIKQQSLPMNASNDEECHNALIAWGDDKALSKYKLKTHDLVEHVWSGKLPIYAPDHHDHLFDDFHFCTSSLDEIFGNDSANTEYRKHTKKQSA</sequence>
<comment type="caution">
    <text evidence="2">The sequence shown here is derived from an EMBL/GenBank/DDBJ whole genome shotgun (WGS) entry which is preliminary data.</text>
</comment>
<accession>A0AAV3UTV2</accession>
<dbReference type="EMBL" id="BAEM01000007">
    <property type="protein sequence ID" value="GAC08536.1"/>
    <property type="molecule type" value="Genomic_DNA"/>
</dbReference>
<dbReference type="Pfam" id="PF06527">
    <property type="entry name" value="TniQ"/>
    <property type="match status" value="1"/>
</dbReference>
<dbReference type="Proteomes" id="UP000006320">
    <property type="component" value="Unassembled WGS sequence"/>
</dbReference>
<evidence type="ECO:0000313" key="2">
    <source>
        <dbReference type="EMBL" id="GAC08536.1"/>
    </source>
</evidence>
<dbReference type="InterPro" id="IPR009492">
    <property type="entry name" value="TniQ"/>
</dbReference>
<evidence type="ECO:0000313" key="3">
    <source>
        <dbReference type="Proteomes" id="UP000006320"/>
    </source>
</evidence>
<name>A0AAV3UTV2_9ALTE</name>
<feature type="domain" description="TniQ" evidence="1">
    <location>
        <begin position="9"/>
        <end position="136"/>
    </location>
</feature>
<reference evidence="2 3" key="1">
    <citation type="journal article" date="2017" name="Antonie Van Leeuwenhoek">
        <title>Rhizobium rhizosphaerae sp. nov., a novel species isolated from rice rhizosphere.</title>
        <authorList>
            <person name="Zhao J.J."/>
            <person name="Zhang J."/>
            <person name="Zhang R.J."/>
            <person name="Zhang C.W."/>
            <person name="Yin H.Q."/>
            <person name="Zhang X.X."/>
        </authorList>
    </citation>
    <scope>NUCLEOTIDE SEQUENCE [LARGE SCALE GENOMIC DNA]</scope>
    <source>
        <strain evidence="2 3">S18K6</strain>
    </source>
</reference>
<gene>
    <name evidence="2" type="ORF">GCHA_0573</name>
</gene>
<proteinExistence type="predicted"/>
<dbReference type="AlphaFoldDB" id="A0AAV3UTV2"/>
<organism evidence="2 3">
    <name type="scientific">Paraglaciecola chathamensis S18K6</name>
    <dbReference type="NCBI Taxonomy" id="1127672"/>
    <lineage>
        <taxon>Bacteria</taxon>
        <taxon>Pseudomonadati</taxon>
        <taxon>Pseudomonadota</taxon>
        <taxon>Gammaproteobacteria</taxon>
        <taxon>Alteromonadales</taxon>
        <taxon>Alteromonadaceae</taxon>
        <taxon>Paraglaciecola</taxon>
    </lineage>
</organism>
<dbReference type="RefSeq" id="WP_007984771.1">
    <property type="nucleotide sequence ID" value="NZ_BAEM01000007.1"/>
</dbReference>
<protein>
    <recommendedName>
        <fullName evidence="1">TniQ domain-containing protein</fullName>
    </recommendedName>
</protein>